<gene>
    <name evidence="1" type="ORF">SDC9_139287</name>
</gene>
<accession>A0A645DUY1</accession>
<evidence type="ECO:0000313" key="1">
    <source>
        <dbReference type="EMBL" id="MPM92152.1"/>
    </source>
</evidence>
<dbReference type="EMBL" id="VSSQ01039132">
    <property type="protein sequence ID" value="MPM92152.1"/>
    <property type="molecule type" value="Genomic_DNA"/>
</dbReference>
<organism evidence="1">
    <name type="scientific">bioreactor metagenome</name>
    <dbReference type="NCBI Taxonomy" id="1076179"/>
    <lineage>
        <taxon>unclassified sequences</taxon>
        <taxon>metagenomes</taxon>
        <taxon>ecological metagenomes</taxon>
    </lineage>
</organism>
<proteinExistence type="predicted"/>
<sequence>MKQPCANLVDIGAVSRKPCHRKSAVAGDKRGDPLPHKRFKIWCGVLFCREPVVMGMCVKKAGGNAFTGKIDNLSICDREVLPDRENSVVFDQNIAFKSLRTRSVIDAAVLQQCFHLYKILPV</sequence>
<reference evidence="1" key="1">
    <citation type="submission" date="2019-08" db="EMBL/GenBank/DDBJ databases">
        <authorList>
            <person name="Kucharzyk K."/>
            <person name="Murdoch R.W."/>
            <person name="Higgins S."/>
            <person name="Loffler F."/>
        </authorList>
    </citation>
    <scope>NUCLEOTIDE SEQUENCE</scope>
</reference>
<dbReference type="AlphaFoldDB" id="A0A645DUY1"/>
<comment type="caution">
    <text evidence="1">The sequence shown here is derived from an EMBL/GenBank/DDBJ whole genome shotgun (WGS) entry which is preliminary data.</text>
</comment>
<protein>
    <submittedName>
        <fullName evidence="1">Uncharacterized protein</fullName>
    </submittedName>
</protein>
<name>A0A645DUY1_9ZZZZ</name>